<dbReference type="GO" id="GO:0030687">
    <property type="term" value="C:preribosome, large subunit precursor"/>
    <property type="evidence" value="ECO:0007669"/>
    <property type="project" value="TreeGrafter"/>
</dbReference>
<proteinExistence type="inferred from homology"/>
<accession>A0A2G9U4V4</accession>
<dbReference type="GO" id="GO:0042273">
    <property type="term" value="P:ribosomal large subunit biogenesis"/>
    <property type="evidence" value="ECO:0007669"/>
    <property type="project" value="TreeGrafter"/>
</dbReference>
<evidence type="ECO:0000256" key="7">
    <source>
        <dbReference type="SAM" id="MobiDB-lite"/>
    </source>
</evidence>
<dbReference type="GO" id="GO:0005730">
    <property type="term" value="C:nucleolus"/>
    <property type="evidence" value="ECO:0007669"/>
    <property type="project" value="UniProtKB-SubCell"/>
</dbReference>
<evidence type="ECO:0000256" key="3">
    <source>
        <dbReference type="ARBA" id="ARBA00007336"/>
    </source>
</evidence>
<feature type="compositionally biased region" description="Basic residues" evidence="7">
    <location>
        <begin position="212"/>
        <end position="225"/>
    </location>
</feature>
<organism evidence="8 9">
    <name type="scientific">Teladorsagia circumcincta</name>
    <name type="common">Brown stomach worm</name>
    <name type="synonym">Ostertagia circumcincta</name>
    <dbReference type="NCBI Taxonomy" id="45464"/>
    <lineage>
        <taxon>Eukaryota</taxon>
        <taxon>Metazoa</taxon>
        <taxon>Ecdysozoa</taxon>
        <taxon>Nematoda</taxon>
        <taxon>Chromadorea</taxon>
        <taxon>Rhabditida</taxon>
        <taxon>Rhabditina</taxon>
        <taxon>Rhabditomorpha</taxon>
        <taxon>Strongyloidea</taxon>
        <taxon>Trichostrongylidae</taxon>
        <taxon>Teladorsagia</taxon>
    </lineage>
</organism>
<gene>
    <name evidence="8" type="ORF">TELCIR_13030</name>
</gene>
<dbReference type="InterPro" id="IPR008610">
    <property type="entry name" value="Ebp2"/>
</dbReference>
<evidence type="ECO:0000256" key="4">
    <source>
        <dbReference type="ARBA" id="ARBA00022517"/>
    </source>
</evidence>
<comment type="function">
    <text evidence="1">Required for the processing of the 27S pre-rRNA.</text>
</comment>
<dbReference type="PANTHER" id="PTHR13028">
    <property type="entry name" value="RRNA PROCESSING PROTEIN EBNA1-BINDING PROTEIN-RELATED"/>
    <property type="match status" value="1"/>
</dbReference>
<keyword evidence="5" id="KW-0175">Coiled coil</keyword>
<dbReference type="Proteomes" id="UP000230423">
    <property type="component" value="Unassembled WGS sequence"/>
</dbReference>
<dbReference type="AlphaFoldDB" id="A0A2G9U4V4"/>
<evidence type="ECO:0000313" key="8">
    <source>
        <dbReference type="EMBL" id="PIO65309.1"/>
    </source>
</evidence>
<sequence length="225" mass="25327">MEEEKTIIDIAPQSDSDGEGDSDKELQIALREGLLKTDKLNYIVPAKRPIINRTAEMREKVAEFARKLPWIETVDVTTKSTLTKEMIDNDFDREMQFYLQAEKAVQIAVPRLLSMGVKVIRPSDYYAEMAKSDGHMQKEDDGPSSSANKMKNFGGSKMGRGFDAKKKWKSEKFGYGGKKKGSKRNDKDSFENINEGREKFGGPKGGSGGFRGRGRARSGRFRGRR</sequence>
<evidence type="ECO:0000256" key="6">
    <source>
        <dbReference type="ARBA" id="ARBA00023242"/>
    </source>
</evidence>
<feature type="region of interest" description="Disordered" evidence="7">
    <location>
        <begin position="1"/>
        <end position="24"/>
    </location>
</feature>
<evidence type="ECO:0000256" key="2">
    <source>
        <dbReference type="ARBA" id="ARBA00004604"/>
    </source>
</evidence>
<keyword evidence="4" id="KW-0690">Ribosome biogenesis</keyword>
<reference evidence="8 9" key="1">
    <citation type="submission" date="2015-09" db="EMBL/GenBank/DDBJ databases">
        <title>Draft genome of the parasitic nematode Teladorsagia circumcincta isolate WARC Sus (inbred).</title>
        <authorList>
            <person name="Mitreva M."/>
        </authorList>
    </citation>
    <scope>NUCLEOTIDE SEQUENCE [LARGE SCALE GENOMIC DNA]</scope>
    <source>
        <strain evidence="8 9">S</strain>
    </source>
</reference>
<dbReference type="GO" id="GO:0034399">
    <property type="term" value="C:nuclear periphery"/>
    <property type="evidence" value="ECO:0007669"/>
    <property type="project" value="TreeGrafter"/>
</dbReference>
<dbReference type="Pfam" id="PF05890">
    <property type="entry name" value="Ebp2"/>
    <property type="match status" value="1"/>
</dbReference>
<protein>
    <submittedName>
        <fullName evidence="8">Eukaryotic rRNA processing protein EBP2</fullName>
    </submittedName>
</protein>
<evidence type="ECO:0000256" key="1">
    <source>
        <dbReference type="ARBA" id="ARBA00003387"/>
    </source>
</evidence>
<dbReference type="EMBL" id="KZ349110">
    <property type="protein sequence ID" value="PIO65309.1"/>
    <property type="molecule type" value="Genomic_DNA"/>
</dbReference>
<feature type="region of interest" description="Disordered" evidence="7">
    <location>
        <begin position="133"/>
        <end position="225"/>
    </location>
</feature>
<comment type="subcellular location">
    <subcellularLocation>
        <location evidence="2">Nucleus</location>
        <location evidence="2">Nucleolus</location>
    </subcellularLocation>
</comment>
<comment type="similarity">
    <text evidence="3">Belongs to the EBP2 family.</text>
</comment>
<feature type="compositionally biased region" description="Gly residues" evidence="7">
    <location>
        <begin position="202"/>
        <end position="211"/>
    </location>
</feature>
<keyword evidence="6" id="KW-0539">Nucleus</keyword>
<feature type="compositionally biased region" description="Basic and acidic residues" evidence="7">
    <location>
        <begin position="183"/>
        <end position="201"/>
    </location>
</feature>
<evidence type="ECO:0000256" key="5">
    <source>
        <dbReference type="ARBA" id="ARBA00023054"/>
    </source>
</evidence>
<keyword evidence="9" id="KW-1185">Reference proteome</keyword>
<dbReference type="OrthoDB" id="443772at2759"/>
<dbReference type="GO" id="GO:0006364">
    <property type="term" value="P:rRNA processing"/>
    <property type="evidence" value="ECO:0007669"/>
    <property type="project" value="TreeGrafter"/>
</dbReference>
<name>A0A2G9U4V4_TELCI</name>
<dbReference type="PANTHER" id="PTHR13028:SF0">
    <property type="entry name" value="RRNA-PROCESSING PROTEIN EBP2-RELATED"/>
    <property type="match status" value="1"/>
</dbReference>
<evidence type="ECO:0000313" key="9">
    <source>
        <dbReference type="Proteomes" id="UP000230423"/>
    </source>
</evidence>